<evidence type="ECO:0000313" key="1">
    <source>
        <dbReference type="EMBL" id="KAK3715995.1"/>
    </source>
</evidence>
<proteinExistence type="predicted"/>
<reference evidence="1" key="1">
    <citation type="submission" date="2023-07" db="EMBL/GenBank/DDBJ databases">
        <title>Black Yeasts Isolated from many extreme environments.</title>
        <authorList>
            <person name="Coleine C."/>
            <person name="Stajich J.E."/>
            <person name="Selbmann L."/>
        </authorList>
    </citation>
    <scope>NUCLEOTIDE SEQUENCE</scope>
    <source>
        <strain evidence="1">CCFEE 5714</strain>
    </source>
</reference>
<evidence type="ECO:0000313" key="2">
    <source>
        <dbReference type="Proteomes" id="UP001281147"/>
    </source>
</evidence>
<accession>A0ACC3NFF2</accession>
<sequence>MTPSCAQPSGKHQLTNNAPVLPIVARRSKSFQTTSIKSRAYSLSSPSGDVGVIETAKTKYARATNIVDRMRSKIIDLSRLRDTAADEFRMIFASAPSGPTPTVMEYYLSLTGAYTKAQEIKMMFESAGSVHLAIERTLRAADKGVNNKHFPEEEMASIRYDVQALQCSLLRRGEYAMGCWREFEVSMDRAIMKAEGLVRKNGVELKSMIEELHEVKEGLGKLVIGAGGVLEPPSVQDRTLLEAIGPETGENNPEEVARVA</sequence>
<keyword evidence="2" id="KW-1185">Reference proteome</keyword>
<comment type="caution">
    <text evidence="1">The sequence shown here is derived from an EMBL/GenBank/DDBJ whole genome shotgun (WGS) entry which is preliminary data.</text>
</comment>
<dbReference type="EMBL" id="JAUTXU010000045">
    <property type="protein sequence ID" value="KAK3715995.1"/>
    <property type="molecule type" value="Genomic_DNA"/>
</dbReference>
<dbReference type="Proteomes" id="UP001281147">
    <property type="component" value="Unassembled WGS sequence"/>
</dbReference>
<gene>
    <name evidence="1" type="ORF">LTR37_006725</name>
</gene>
<protein>
    <submittedName>
        <fullName evidence="1">Uncharacterized protein</fullName>
    </submittedName>
</protein>
<name>A0ACC3NFF2_9PEZI</name>
<organism evidence="1 2">
    <name type="scientific">Vermiconidia calcicola</name>
    <dbReference type="NCBI Taxonomy" id="1690605"/>
    <lineage>
        <taxon>Eukaryota</taxon>
        <taxon>Fungi</taxon>
        <taxon>Dikarya</taxon>
        <taxon>Ascomycota</taxon>
        <taxon>Pezizomycotina</taxon>
        <taxon>Dothideomycetes</taxon>
        <taxon>Dothideomycetidae</taxon>
        <taxon>Mycosphaerellales</taxon>
        <taxon>Extremaceae</taxon>
        <taxon>Vermiconidia</taxon>
    </lineage>
</organism>